<gene>
    <name evidence="4" type="ORF">BN869_000002779_1</name>
</gene>
<name>A0A0B7JP15_BIOOC</name>
<sequence>DTSGIIGPSSQAAGIHTPLLRYRQAQPHIFLDIFGEHHYRVATLPLRYRCIGVHPKLSSNLPSFPSLGLRNAPGATRSNTSAYPRSTSNHIAAMRIRFSFAGVFLLLLLAAAYAGLTSLQLGHIVNDKVLHVATFFVLTVVFYWIVDTNRRRTLHMTLIVCTLILGIGSEFLQSFLPNGREFDMYDIVANIVGSLAGLGLCAWYHKRMLDRRRQRKTYNAVPGEDEADLELGEGHETGVADEAPRARTLEEEVDNWDENAQDDWDEEDVADGNASKKANDTEVPGPSDAKKRAD</sequence>
<organism evidence="4">
    <name type="scientific">Bionectria ochroleuca</name>
    <name type="common">Gliocladium roseum</name>
    <dbReference type="NCBI Taxonomy" id="29856"/>
    <lineage>
        <taxon>Eukaryota</taxon>
        <taxon>Fungi</taxon>
        <taxon>Dikarya</taxon>
        <taxon>Ascomycota</taxon>
        <taxon>Pezizomycotina</taxon>
        <taxon>Sordariomycetes</taxon>
        <taxon>Hypocreomycetidae</taxon>
        <taxon>Hypocreales</taxon>
        <taxon>Bionectriaceae</taxon>
        <taxon>Clonostachys</taxon>
    </lineage>
</organism>
<protein>
    <recommendedName>
        <fullName evidence="3">VanZ-like domain-containing protein</fullName>
    </recommendedName>
</protein>
<feature type="transmembrane region" description="Helical" evidence="2">
    <location>
        <begin position="153"/>
        <end position="175"/>
    </location>
</feature>
<feature type="transmembrane region" description="Helical" evidence="2">
    <location>
        <begin position="187"/>
        <end position="205"/>
    </location>
</feature>
<feature type="compositionally biased region" description="Basic and acidic residues" evidence="1">
    <location>
        <begin position="232"/>
        <end position="250"/>
    </location>
</feature>
<evidence type="ECO:0000313" key="4">
    <source>
        <dbReference type="EMBL" id="CEO46724.1"/>
    </source>
</evidence>
<keyword evidence="2" id="KW-0812">Transmembrane</keyword>
<evidence type="ECO:0000259" key="3">
    <source>
        <dbReference type="Pfam" id="PF04892"/>
    </source>
</evidence>
<dbReference type="PANTHER" id="PTHR28008:SF1">
    <property type="entry name" value="DOMAIN PROTEIN, PUTATIVE (AFU_ORTHOLOGUE AFUA_3G10980)-RELATED"/>
    <property type="match status" value="1"/>
</dbReference>
<evidence type="ECO:0000256" key="2">
    <source>
        <dbReference type="SAM" id="Phobius"/>
    </source>
</evidence>
<feature type="region of interest" description="Disordered" evidence="1">
    <location>
        <begin position="220"/>
        <end position="294"/>
    </location>
</feature>
<feature type="compositionally biased region" description="Acidic residues" evidence="1">
    <location>
        <begin position="251"/>
        <end position="270"/>
    </location>
</feature>
<dbReference type="PANTHER" id="PTHR28008">
    <property type="entry name" value="DOMAIN PROTEIN, PUTATIVE (AFU_ORTHOLOGUE AFUA_3G10980)-RELATED"/>
    <property type="match status" value="1"/>
</dbReference>
<proteinExistence type="predicted"/>
<reference evidence="4" key="1">
    <citation type="submission" date="2015-01" db="EMBL/GenBank/DDBJ databases">
        <authorList>
            <person name="Durling Mikael"/>
        </authorList>
    </citation>
    <scope>NUCLEOTIDE SEQUENCE</scope>
</reference>
<dbReference type="AlphaFoldDB" id="A0A0B7JP15"/>
<feature type="domain" description="VanZ-like" evidence="3">
    <location>
        <begin position="117"/>
        <end position="203"/>
    </location>
</feature>
<accession>A0A0B7JP15</accession>
<feature type="transmembrane region" description="Helical" evidence="2">
    <location>
        <begin position="128"/>
        <end position="146"/>
    </location>
</feature>
<feature type="transmembrane region" description="Helical" evidence="2">
    <location>
        <begin position="98"/>
        <end position="116"/>
    </location>
</feature>
<evidence type="ECO:0000256" key="1">
    <source>
        <dbReference type="SAM" id="MobiDB-lite"/>
    </source>
</evidence>
<keyword evidence="2" id="KW-1133">Transmembrane helix</keyword>
<dbReference type="InterPro" id="IPR006976">
    <property type="entry name" value="VanZ-like"/>
</dbReference>
<dbReference type="NCBIfam" id="NF037970">
    <property type="entry name" value="vanZ_1"/>
    <property type="match status" value="1"/>
</dbReference>
<keyword evidence="2" id="KW-0472">Membrane</keyword>
<dbReference type="Pfam" id="PF04892">
    <property type="entry name" value="VanZ"/>
    <property type="match status" value="1"/>
</dbReference>
<dbReference type="EMBL" id="CDPU01000005">
    <property type="protein sequence ID" value="CEO46724.1"/>
    <property type="molecule type" value="Genomic_DNA"/>
</dbReference>
<feature type="non-terminal residue" evidence="4">
    <location>
        <position position="1"/>
    </location>
</feature>